<dbReference type="Proteomes" id="UP000830671">
    <property type="component" value="Chromosome 6"/>
</dbReference>
<proteinExistence type="predicted"/>
<accession>A0A9Q8WLP3</accession>
<sequence length="500" mass="55177">MPDLDRDIRSAGTLGITALALPTTTPHPHLHKQWALFPPLLRDNTDSGHWYGGPLRRGGSAKTMRSLSLLNFPNHQMADPRHLAYPLRPLSTGRDFVGHEIPAFALLIQTYDEPASLPCYPTDGDTTPEIPKTLEVIGRGPTTRDRRALRGRTSRSPLQMLALAYSGERCRAGLPANTPMWSVTPDTDIDGGGAGVKMRKTFREDYLHSGRCPLSARAAVKGYTGRRAVVMPLFSLSSPCIINDESLAACMFILGRCIGLVNGMGVRVIAAASTPNPSEWDKAANHLLFVLPTGGTKTSCAAEHQRLSRGTSSFITAHRFEDERHMNTPITYRIHQCRFLLPACPPFYPERQIDGGEGGSREAQPVAGWSSHIGPVQIMYINLTLVYREKPAIWSLGDERPLGRLHVSRPSDPTTSSQSHRLRVSETLSKRHLPREAGLHKSAMRFDRDQQFPAPSNFPTRAMSCEAWRRELGIGWCISGGLHSSMITPVLGFVSDFVRI</sequence>
<name>A0A9Q8WLP3_9PEZI</name>
<keyword evidence="3" id="KW-1185">Reference proteome</keyword>
<dbReference type="EMBL" id="CP019478">
    <property type="protein sequence ID" value="UQC87412.1"/>
    <property type="molecule type" value="Genomic_DNA"/>
</dbReference>
<feature type="region of interest" description="Disordered" evidence="1">
    <location>
        <begin position="404"/>
        <end position="425"/>
    </location>
</feature>
<dbReference type="GeneID" id="73346885"/>
<evidence type="ECO:0000313" key="2">
    <source>
        <dbReference type="EMBL" id="UQC87412.1"/>
    </source>
</evidence>
<dbReference type="KEGG" id="clup:CLUP02_12917"/>
<evidence type="ECO:0000256" key="1">
    <source>
        <dbReference type="SAM" id="MobiDB-lite"/>
    </source>
</evidence>
<gene>
    <name evidence="2" type="ORF">CLUP02_12917</name>
</gene>
<reference evidence="2" key="1">
    <citation type="journal article" date="2021" name="Mol. Plant Microbe Interact.">
        <title>Complete Genome Sequence of the Plant-Pathogenic Fungus Colletotrichum lupini.</title>
        <authorList>
            <person name="Baroncelli R."/>
            <person name="Pensec F."/>
            <person name="Da Lio D."/>
            <person name="Boufleur T."/>
            <person name="Vicente I."/>
            <person name="Sarrocco S."/>
            <person name="Picot A."/>
            <person name="Baraldi E."/>
            <person name="Sukno S."/>
            <person name="Thon M."/>
            <person name="Le Floch G."/>
        </authorList>
    </citation>
    <scope>NUCLEOTIDE SEQUENCE</scope>
    <source>
        <strain evidence="2">IMI 504893</strain>
    </source>
</reference>
<dbReference type="RefSeq" id="XP_049149021.1">
    <property type="nucleotide sequence ID" value="XM_049291875.1"/>
</dbReference>
<evidence type="ECO:0000313" key="3">
    <source>
        <dbReference type="Proteomes" id="UP000830671"/>
    </source>
</evidence>
<protein>
    <submittedName>
        <fullName evidence="2">Uncharacterized protein</fullName>
    </submittedName>
</protein>
<organism evidence="2 3">
    <name type="scientific">Colletotrichum lupini</name>
    <dbReference type="NCBI Taxonomy" id="145971"/>
    <lineage>
        <taxon>Eukaryota</taxon>
        <taxon>Fungi</taxon>
        <taxon>Dikarya</taxon>
        <taxon>Ascomycota</taxon>
        <taxon>Pezizomycotina</taxon>
        <taxon>Sordariomycetes</taxon>
        <taxon>Hypocreomycetidae</taxon>
        <taxon>Glomerellales</taxon>
        <taxon>Glomerellaceae</taxon>
        <taxon>Colletotrichum</taxon>
        <taxon>Colletotrichum acutatum species complex</taxon>
    </lineage>
</organism>
<dbReference type="AlphaFoldDB" id="A0A9Q8WLP3"/>